<comment type="caution">
    <text evidence="4">The sequence shown here is derived from an EMBL/GenBank/DDBJ whole genome shotgun (WGS) entry which is preliminary data.</text>
</comment>
<name>A0ABS2L547_9MICO</name>
<evidence type="ECO:0000259" key="3">
    <source>
        <dbReference type="PROSITE" id="PS50805"/>
    </source>
</evidence>
<evidence type="ECO:0000256" key="2">
    <source>
        <dbReference type="SAM" id="Phobius"/>
    </source>
</evidence>
<keyword evidence="5" id="KW-1185">Reference proteome</keyword>
<evidence type="ECO:0000313" key="4">
    <source>
        <dbReference type="EMBL" id="MBM7472214.1"/>
    </source>
</evidence>
<dbReference type="RefSeq" id="WP_205108771.1">
    <property type="nucleotide sequence ID" value="NZ_BAAAHT010000013.1"/>
</dbReference>
<dbReference type="SUPFAM" id="SSF53850">
    <property type="entry name" value="Periplasmic binding protein-like II"/>
    <property type="match status" value="1"/>
</dbReference>
<keyword evidence="2" id="KW-0472">Membrane</keyword>
<feature type="region of interest" description="Disordered" evidence="1">
    <location>
        <begin position="87"/>
        <end position="112"/>
    </location>
</feature>
<reference evidence="4 5" key="1">
    <citation type="submission" date="2021-01" db="EMBL/GenBank/DDBJ databases">
        <title>Sequencing the genomes of 1000 actinobacteria strains.</title>
        <authorList>
            <person name="Klenk H.-P."/>
        </authorList>
    </citation>
    <scope>NUCLEOTIDE SEQUENCE [LARGE SCALE GENOMIC DNA]</scope>
    <source>
        <strain evidence="4 5">DSM 13057</strain>
    </source>
</reference>
<dbReference type="Proteomes" id="UP000776164">
    <property type="component" value="Unassembled WGS sequence"/>
</dbReference>
<proteinExistence type="predicted"/>
<sequence length="873" mass="90064">MSSAPRHRLSRRRTLVHSGLSGIIGGLAVGAIVTLGGVVIPATSAQAAVSSAVTVSVADQDPDKANAPLPDLKVTVSQTKDLQAQGIKVSWTGGKPSTPPSSTSPGGTSGGGDYLQIMQCWGNDPLDASQPDRTTCQYGSFITTGASRFSNIGTGDPVADQDKSYTVPATETSTGLTSIPFKPYPGDDATKTVALVADSKFVPNATDPANNQYFTKLTTNEVSWAGSGPNGDGSVKFEIQTATQAAGLGCGTPVTTANVVSGTPCWLVILPRGETDPGYSYSGTKQSGLDYNVWKHKLAVKLDFQPVGLRCTLGAAIRQLAGSQLIEGAVRSWQPQLCTAPGGATYALIGQPESDAATAANSTDPQPLALTSSALQTDGTDSLTYAPVALTGATIAFALDRTVKSTCPAVSADDLKTYTSQNHLPFTELKLTPRLVAKLLSYSYWESLPNFADKSEVGYKSPSEPGPNARNITWDKEFIEINGPEWGCQAIADPAVADMLEPLGHSDAASAMWKYVMSDKDAVDFLNGVPDPWGMKVNPWSSTNPDINPTHSGLVLPTDSFPKPSPIERAATANDPAINLVTWRPYTNSFDAGGIAVLRGDGQDYGSSDPGPPVKYTKAARNIPGYQKVMGITSTASASKYQLFTAALRNPAGKYVTATTDSLAAAAAAMTPDTKQPQVVGFDPTSVSAKTAEAAYPLTMPVYAAVNPAMKDPAATDPTSIRKDYAAFIRYAVGAGQAPGTALGQLPDGYAPIPDAWETQALAAATTIGGALPTTATPTPSPSASSAAQATTKPLQSSSAGTSSSQVASVAAQPVATPTDPAPTGAAAAPLLGDPTPADPTSGALPAALPASIIAGLGFALAVPFVSRIRRRR</sequence>
<accession>A0ABS2L547</accession>
<dbReference type="InterPro" id="IPR001909">
    <property type="entry name" value="KRAB"/>
</dbReference>
<dbReference type="EMBL" id="JAFBBU010000001">
    <property type="protein sequence ID" value="MBM7472214.1"/>
    <property type="molecule type" value="Genomic_DNA"/>
</dbReference>
<keyword evidence="2" id="KW-1133">Transmembrane helix</keyword>
<dbReference type="Gene3D" id="3.40.190.10">
    <property type="entry name" value="Periplasmic binding protein-like II"/>
    <property type="match status" value="2"/>
</dbReference>
<keyword evidence="2" id="KW-0812">Transmembrane</keyword>
<evidence type="ECO:0000313" key="5">
    <source>
        <dbReference type="Proteomes" id="UP000776164"/>
    </source>
</evidence>
<protein>
    <recommendedName>
        <fullName evidence="3">KRAB domain-containing protein</fullName>
    </recommendedName>
</protein>
<organism evidence="4 5">
    <name type="scientific">Subtercola frigoramans</name>
    <dbReference type="NCBI Taxonomy" id="120298"/>
    <lineage>
        <taxon>Bacteria</taxon>
        <taxon>Bacillati</taxon>
        <taxon>Actinomycetota</taxon>
        <taxon>Actinomycetes</taxon>
        <taxon>Micrococcales</taxon>
        <taxon>Microbacteriaceae</taxon>
        <taxon>Subtercola</taxon>
    </lineage>
</organism>
<feature type="transmembrane region" description="Helical" evidence="2">
    <location>
        <begin position="20"/>
        <end position="40"/>
    </location>
</feature>
<gene>
    <name evidence="4" type="ORF">JOE66_001848</name>
</gene>
<feature type="domain" description="KRAB" evidence="3">
    <location>
        <begin position="472"/>
        <end position="545"/>
    </location>
</feature>
<dbReference type="PROSITE" id="PS50805">
    <property type="entry name" value="KRAB"/>
    <property type="match status" value="1"/>
</dbReference>
<feature type="region of interest" description="Disordered" evidence="1">
    <location>
        <begin position="771"/>
        <end position="839"/>
    </location>
</feature>
<evidence type="ECO:0000256" key="1">
    <source>
        <dbReference type="SAM" id="MobiDB-lite"/>
    </source>
</evidence>
<feature type="transmembrane region" description="Helical" evidence="2">
    <location>
        <begin position="847"/>
        <end position="866"/>
    </location>
</feature>
<feature type="compositionally biased region" description="Low complexity" evidence="1">
    <location>
        <begin position="92"/>
        <end position="106"/>
    </location>
</feature>